<accession>A0ABU7HJB3</accession>
<dbReference type="InterPro" id="IPR050950">
    <property type="entry name" value="HTH-type_LysR_regulators"/>
</dbReference>
<keyword evidence="2" id="KW-0805">Transcription regulation</keyword>
<dbReference type="PROSITE" id="PS50931">
    <property type="entry name" value="HTH_LYSR"/>
    <property type="match status" value="1"/>
</dbReference>
<organism evidence="6 7">
    <name type="scientific">Pseudomonas ulcerans</name>
    <dbReference type="NCBI Taxonomy" id="3115852"/>
    <lineage>
        <taxon>Bacteria</taxon>
        <taxon>Pseudomonadati</taxon>
        <taxon>Pseudomonadota</taxon>
        <taxon>Gammaproteobacteria</taxon>
        <taxon>Pseudomonadales</taxon>
        <taxon>Pseudomonadaceae</taxon>
        <taxon>Pseudomonas</taxon>
    </lineage>
</organism>
<comment type="caution">
    <text evidence="6">The sequence shown here is derived from an EMBL/GenBank/DDBJ whole genome shotgun (WGS) entry which is preliminary data.</text>
</comment>
<dbReference type="RefSeq" id="WP_330072632.1">
    <property type="nucleotide sequence ID" value="NZ_JAZDQJ010000001.1"/>
</dbReference>
<dbReference type="EMBL" id="JAZDQJ010000001">
    <property type="protein sequence ID" value="MEE1931611.1"/>
    <property type="molecule type" value="Genomic_DNA"/>
</dbReference>
<proteinExistence type="inferred from homology"/>
<evidence type="ECO:0000256" key="2">
    <source>
        <dbReference type="ARBA" id="ARBA00023015"/>
    </source>
</evidence>
<keyword evidence="3" id="KW-0238">DNA-binding</keyword>
<dbReference type="Proteomes" id="UP001335100">
    <property type="component" value="Unassembled WGS sequence"/>
</dbReference>
<dbReference type="Gene3D" id="1.10.10.10">
    <property type="entry name" value="Winged helix-like DNA-binding domain superfamily/Winged helix DNA-binding domain"/>
    <property type="match status" value="1"/>
</dbReference>
<evidence type="ECO:0000256" key="4">
    <source>
        <dbReference type="ARBA" id="ARBA00023163"/>
    </source>
</evidence>
<comment type="similarity">
    <text evidence="1">Belongs to the LysR transcriptional regulatory family.</text>
</comment>
<reference evidence="6 7" key="1">
    <citation type="submission" date="2024-01" db="EMBL/GenBank/DDBJ databases">
        <title>Unpublished Manusciprt.</title>
        <authorList>
            <person name="Duman M."/>
            <person name="Valdes E.G."/>
            <person name="Ajmi N."/>
            <person name="Altun S."/>
            <person name="Saticioglu I.B."/>
        </authorList>
    </citation>
    <scope>NUCLEOTIDE SEQUENCE [LARGE SCALE GENOMIC DNA]</scope>
    <source>
        <strain evidence="6 7">148P</strain>
    </source>
</reference>
<dbReference type="SUPFAM" id="SSF46785">
    <property type="entry name" value="Winged helix' DNA-binding domain"/>
    <property type="match status" value="1"/>
</dbReference>
<dbReference type="InterPro" id="IPR000847">
    <property type="entry name" value="LysR_HTH_N"/>
</dbReference>
<keyword evidence="7" id="KW-1185">Reference proteome</keyword>
<dbReference type="Pfam" id="PF03466">
    <property type="entry name" value="LysR_substrate"/>
    <property type="match status" value="1"/>
</dbReference>
<evidence type="ECO:0000256" key="3">
    <source>
        <dbReference type="ARBA" id="ARBA00023125"/>
    </source>
</evidence>
<sequence>MHIDLRQLRHLLALAEHRSFVAAAGSVRLSQSAFSRSIQALELSVGCQLVDRASKDLAPTRQGLVVLEHARRLVSGAHQLSNEIRQFNDLEAGELRFGCVPALAGGLVPQALTGFIERYPRARVQFEVDTPTRLGKRLQAEVLEFFVADCRAFEEDSTFRVVQLRARPWQISCRAGHPLARQDNIDSEALQAWPLAVPSGEPSLEPLLATLECADSQGLRALVLGSNALGVGHGDTGLVRLKVEGWEIGEARYGIVSRARQRLSPLAQAMLERVLEVDQAGDGMDLGLVAV</sequence>
<gene>
    <name evidence="6" type="ORF">V0R50_00135</name>
</gene>
<dbReference type="SUPFAM" id="SSF53850">
    <property type="entry name" value="Periplasmic binding protein-like II"/>
    <property type="match status" value="1"/>
</dbReference>
<dbReference type="InterPro" id="IPR036388">
    <property type="entry name" value="WH-like_DNA-bd_sf"/>
</dbReference>
<dbReference type="InterPro" id="IPR036390">
    <property type="entry name" value="WH_DNA-bd_sf"/>
</dbReference>
<dbReference type="PANTHER" id="PTHR30419:SF30">
    <property type="entry name" value="LYSR FAMILY TRANSCRIPTIONAL REGULATOR"/>
    <property type="match status" value="1"/>
</dbReference>
<evidence type="ECO:0000313" key="6">
    <source>
        <dbReference type="EMBL" id="MEE1931611.1"/>
    </source>
</evidence>
<evidence type="ECO:0000259" key="5">
    <source>
        <dbReference type="PROSITE" id="PS50931"/>
    </source>
</evidence>
<dbReference type="PANTHER" id="PTHR30419">
    <property type="entry name" value="HTH-TYPE TRANSCRIPTIONAL REGULATOR YBHD"/>
    <property type="match status" value="1"/>
</dbReference>
<dbReference type="Gene3D" id="3.40.190.10">
    <property type="entry name" value="Periplasmic binding protein-like II"/>
    <property type="match status" value="2"/>
</dbReference>
<evidence type="ECO:0000313" key="7">
    <source>
        <dbReference type="Proteomes" id="UP001335100"/>
    </source>
</evidence>
<keyword evidence="4" id="KW-0804">Transcription</keyword>
<dbReference type="InterPro" id="IPR005119">
    <property type="entry name" value="LysR_subst-bd"/>
</dbReference>
<name>A0ABU7HJB3_9PSED</name>
<protein>
    <submittedName>
        <fullName evidence="6">LysR family transcriptional regulator</fullName>
    </submittedName>
</protein>
<dbReference type="Pfam" id="PF00126">
    <property type="entry name" value="HTH_1"/>
    <property type="match status" value="1"/>
</dbReference>
<evidence type="ECO:0000256" key="1">
    <source>
        <dbReference type="ARBA" id="ARBA00009437"/>
    </source>
</evidence>
<feature type="domain" description="HTH lysR-type" evidence="5">
    <location>
        <begin position="3"/>
        <end position="60"/>
    </location>
</feature>